<dbReference type="OrthoDB" id="5563826at2"/>
<keyword evidence="2" id="KW-1185">Reference proteome</keyword>
<organism evidence="1 2">
    <name type="scientific">Paraglaciecola polaris LMG 21857</name>
    <dbReference type="NCBI Taxonomy" id="1129793"/>
    <lineage>
        <taxon>Bacteria</taxon>
        <taxon>Pseudomonadati</taxon>
        <taxon>Pseudomonadota</taxon>
        <taxon>Gammaproteobacteria</taxon>
        <taxon>Alteromonadales</taxon>
        <taxon>Alteromonadaceae</taxon>
        <taxon>Paraglaciecola</taxon>
    </lineage>
</organism>
<dbReference type="RefSeq" id="WP_007105142.1">
    <property type="nucleotide sequence ID" value="NZ_BAER01000058.1"/>
</dbReference>
<evidence type="ECO:0008006" key="3">
    <source>
        <dbReference type="Google" id="ProtNLM"/>
    </source>
</evidence>
<dbReference type="InterPro" id="IPR010342">
    <property type="entry name" value="DUF938"/>
</dbReference>
<dbReference type="Proteomes" id="UP000006322">
    <property type="component" value="Unassembled WGS sequence"/>
</dbReference>
<dbReference type="Pfam" id="PF06080">
    <property type="entry name" value="DUF938"/>
    <property type="match status" value="1"/>
</dbReference>
<dbReference type="PANTHER" id="PTHR20974:SF0">
    <property type="entry name" value="UPF0585 PROTEIN CG18661"/>
    <property type="match status" value="1"/>
</dbReference>
<dbReference type="Gene3D" id="3.40.50.150">
    <property type="entry name" value="Vaccinia Virus protein VP39"/>
    <property type="match status" value="1"/>
</dbReference>
<reference evidence="2" key="1">
    <citation type="journal article" date="2014" name="Environ. Microbiol.">
        <title>Comparative genomics of the marine bacterial genus Glaciecola reveals the high degree of genomic diversity and genomic characteristic for cold adaptation.</title>
        <authorList>
            <person name="Qin Q.L."/>
            <person name="Xie B.B."/>
            <person name="Yu Y."/>
            <person name="Shu Y.L."/>
            <person name="Rong J.C."/>
            <person name="Zhang Y.J."/>
            <person name="Zhao D.L."/>
            <person name="Chen X.L."/>
            <person name="Zhang X.Y."/>
            <person name="Chen B."/>
            <person name="Zhou B.C."/>
            <person name="Zhang Y.Z."/>
        </authorList>
    </citation>
    <scope>NUCLEOTIDE SEQUENCE [LARGE SCALE GENOMIC DNA]</scope>
    <source>
        <strain evidence="2">LMG 21857</strain>
    </source>
</reference>
<evidence type="ECO:0000313" key="1">
    <source>
        <dbReference type="EMBL" id="GAC33363.1"/>
    </source>
</evidence>
<protein>
    <recommendedName>
        <fullName evidence="3">Methylase</fullName>
    </recommendedName>
</protein>
<dbReference type="AlphaFoldDB" id="K6ZX92"/>
<sequence>MTEKRFSPSCDNNREPILAVLKEALSGHTRLLEIGSGTGQHAAYFAPALPHILWQTSDLAHNHSSIDAWLAELTIGNVRSPLQFHIGVDEWPCNDVDSVYTANTTHIMQPHEAQIMMQLVAQNLSSGGIFCQYGPFTVNGEFTSASNQSFNQHLLNEGCGGIRDIAELQKWASGLVLAEQHSMPANNMMLIWRKP</sequence>
<gene>
    <name evidence="1" type="ORF">GPLA_2461</name>
</gene>
<dbReference type="EMBL" id="BAER01000058">
    <property type="protein sequence ID" value="GAC33363.1"/>
    <property type="molecule type" value="Genomic_DNA"/>
</dbReference>
<dbReference type="PANTHER" id="PTHR20974">
    <property type="entry name" value="UPF0585 PROTEIN CG18661"/>
    <property type="match status" value="1"/>
</dbReference>
<comment type="caution">
    <text evidence="1">The sequence shown here is derived from an EMBL/GenBank/DDBJ whole genome shotgun (WGS) entry which is preliminary data.</text>
</comment>
<dbReference type="SUPFAM" id="SSF53335">
    <property type="entry name" value="S-adenosyl-L-methionine-dependent methyltransferases"/>
    <property type="match status" value="1"/>
</dbReference>
<accession>K6ZX92</accession>
<dbReference type="STRING" id="1129793.GPLA_2461"/>
<proteinExistence type="predicted"/>
<dbReference type="InterPro" id="IPR029063">
    <property type="entry name" value="SAM-dependent_MTases_sf"/>
</dbReference>
<evidence type="ECO:0000313" key="2">
    <source>
        <dbReference type="Proteomes" id="UP000006322"/>
    </source>
</evidence>
<name>K6ZX92_9ALTE</name>